<dbReference type="EMBL" id="CP097504">
    <property type="protein sequence ID" value="URD87156.1"/>
    <property type="molecule type" value="Genomic_DNA"/>
</dbReference>
<gene>
    <name evidence="1" type="ORF">MUK42_32698</name>
</gene>
<dbReference type="AlphaFoldDB" id="A0A9E7F350"/>
<proteinExistence type="predicted"/>
<evidence type="ECO:0000313" key="1">
    <source>
        <dbReference type="EMBL" id="URD87156.1"/>
    </source>
</evidence>
<organism evidence="1 2">
    <name type="scientific">Musa troglodytarum</name>
    <name type="common">fe'i banana</name>
    <dbReference type="NCBI Taxonomy" id="320322"/>
    <lineage>
        <taxon>Eukaryota</taxon>
        <taxon>Viridiplantae</taxon>
        <taxon>Streptophyta</taxon>
        <taxon>Embryophyta</taxon>
        <taxon>Tracheophyta</taxon>
        <taxon>Spermatophyta</taxon>
        <taxon>Magnoliopsida</taxon>
        <taxon>Liliopsida</taxon>
        <taxon>Zingiberales</taxon>
        <taxon>Musaceae</taxon>
        <taxon>Musa</taxon>
    </lineage>
</organism>
<protein>
    <submittedName>
        <fullName evidence="1">Uncharacterized protein</fullName>
    </submittedName>
</protein>
<evidence type="ECO:0000313" key="2">
    <source>
        <dbReference type="Proteomes" id="UP001055439"/>
    </source>
</evidence>
<reference evidence="1" key="1">
    <citation type="submission" date="2022-05" db="EMBL/GenBank/DDBJ databases">
        <title>The Musa troglodytarum L. genome provides insights into the mechanism of non-climacteric behaviour and enrichment of carotenoids.</title>
        <authorList>
            <person name="Wang J."/>
        </authorList>
    </citation>
    <scope>NUCLEOTIDE SEQUENCE</scope>
    <source>
        <tissue evidence="1">Leaf</tissue>
    </source>
</reference>
<name>A0A9E7F350_9LILI</name>
<accession>A0A9E7F350</accession>
<keyword evidence="2" id="KW-1185">Reference proteome</keyword>
<sequence>MCSPPIDIALSVYWTVPPLDRVLDLCGLVVTRNDCKVGENDKNMICLEILRDFSPRTALISFRSEVKEVQCLQAPRIGSPPFFTPVSSAPLVKSSSALKLSAVSTLEHDVTWLEEHLEKRQPPSCDFPDFPNPNSRDFGRHYRIVRTRTRIRCARRRPAYSPLAAAAVSSPPSPHAQVIATLYLVVATIAATTPGPIFACSLTLSLSPPPAQLLLSATPHAAIVAIASQPGLSF</sequence>
<dbReference type="Proteomes" id="UP001055439">
    <property type="component" value="Chromosome 2"/>
</dbReference>